<dbReference type="Pfam" id="PF17773">
    <property type="entry name" value="UPF0176_N"/>
    <property type="match status" value="1"/>
</dbReference>
<dbReference type="RefSeq" id="WP_210056259.1">
    <property type="nucleotide sequence ID" value="NZ_BAAAMH010000003.1"/>
</dbReference>
<dbReference type="SUPFAM" id="SSF52821">
    <property type="entry name" value="Rhodanese/Cell cycle control phosphatase"/>
    <property type="match status" value="1"/>
</dbReference>
<dbReference type="InterPro" id="IPR036873">
    <property type="entry name" value="Rhodanese-like_dom_sf"/>
</dbReference>
<dbReference type="Pfam" id="PF00581">
    <property type="entry name" value="Rhodanese"/>
    <property type="match status" value="1"/>
</dbReference>
<dbReference type="PANTHER" id="PTHR43268:SF6">
    <property type="entry name" value="THIOSULFATE SULFURTRANSFERASE_RHODANESE-LIKE DOMAIN-CONTAINING PROTEIN 2"/>
    <property type="match status" value="1"/>
</dbReference>
<dbReference type="InterPro" id="IPR040503">
    <property type="entry name" value="TRHO_N"/>
</dbReference>
<dbReference type="Proteomes" id="UP000758168">
    <property type="component" value="Unassembled WGS sequence"/>
</dbReference>
<evidence type="ECO:0000313" key="3">
    <source>
        <dbReference type="Proteomes" id="UP000758168"/>
    </source>
</evidence>
<dbReference type="PANTHER" id="PTHR43268">
    <property type="entry name" value="THIOSULFATE SULFURTRANSFERASE/RHODANESE-LIKE DOMAIN-CONTAINING PROTEIN 2"/>
    <property type="match status" value="1"/>
</dbReference>
<evidence type="ECO:0000313" key="2">
    <source>
        <dbReference type="EMBL" id="MBP2417577.1"/>
    </source>
</evidence>
<organism evidence="2 3">
    <name type="scientific">Microlunatus capsulatus</name>
    <dbReference type="NCBI Taxonomy" id="99117"/>
    <lineage>
        <taxon>Bacteria</taxon>
        <taxon>Bacillati</taxon>
        <taxon>Actinomycetota</taxon>
        <taxon>Actinomycetes</taxon>
        <taxon>Propionibacteriales</taxon>
        <taxon>Propionibacteriaceae</taxon>
        <taxon>Microlunatus</taxon>
    </lineage>
</organism>
<dbReference type="InterPro" id="IPR001763">
    <property type="entry name" value="Rhodanese-like_dom"/>
</dbReference>
<dbReference type="InterPro" id="IPR022111">
    <property type="entry name" value="Rhodanese_C"/>
</dbReference>
<proteinExistence type="predicted"/>
<name>A0ABS4Z948_9ACTN</name>
<comment type="caution">
    <text evidence="2">The sequence shown here is derived from an EMBL/GenBank/DDBJ whole genome shotgun (WGS) entry which is preliminary data.</text>
</comment>
<protein>
    <submittedName>
        <fullName evidence="2">UPF0176 protein</fullName>
    </submittedName>
</protein>
<dbReference type="InterPro" id="IPR020936">
    <property type="entry name" value="TrhO"/>
</dbReference>
<feature type="domain" description="Rhodanese" evidence="1">
    <location>
        <begin position="130"/>
        <end position="225"/>
    </location>
</feature>
<dbReference type="Gene3D" id="3.30.70.100">
    <property type="match status" value="1"/>
</dbReference>
<dbReference type="Pfam" id="PF12368">
    <property type="entry name" value="Rhodanese_C"/>
    <property type="match status" value="1"/>
</dbReference>
<keyword evidence="3" id="KW-1185">Reference proteome</keyword>
<gene>
    <name evidence="2" type="ORF">JOF54_002499</name>
</gene>
<dbReference type="Gene3D" id="3.40.250.10">
    <property type="entry name" value="Rhodanese-like domain"/>
    <property type="match status" value="1"/>
</dbReference>
<dbReference type="SMART" id="SM00450">
    <property type="entry name" value="RHOD"/>
    <property type="match status" value="1"/>
</dbReference>
<accession>A0ABS4Z948</accession>
<dbReference type="EMBL" id="JAGIOB010000001">
    <property type="protein sequence ID" value="MBP2417577.1"/>
    <property type="molecule type" value="Genomic_DNA"/>
</dbReference>
<dbReference type="PROSITE" id="PS50206">
    <property type="entry name" value="RHODANESE_3"/>
    <property type="match status" value="1"/>
</dbReference>
<evidence type="ECO:0000259" key="1">
    <source>
        <dbReference type="PROSITE" id="PS50206"/>
    </source>
</evidence>
<reference evidence="2 3" key="1">
    <citation type="submission" date="2021-03" db="EMBL/GenBank/DDBJ databases">
        <title>Sequencing the genomes of 1000 actinobacteria strains.</title>
        <authorList>
            <person name="Klenk H.-P."/>
        </authorList>
    </citation>
    <scope>NUCLEOTIDE SEQUENCE [LARGE SCALE GENOMIC DNA]</scope>
    <source>
        <strain evidence="2 3">DSM 12936</strain>
    </source>
</reference>
<sequence>MASTTLLLYYGLVPVPDPHATALWQRELAARCRIWGSVVVSPQGLCGNLGGPPERLETYARATREHPAFAHLDLRLVPGQGEPRPRLSVTVREELVGFGAPHELRVDRHGLVGAGAPLGPHGLHELVATRGDEVVLLDGRHRHETEVGRFAGARSFRAERASDVLAQLDAGTHDGLRDRPVVTYCTSGLRAELLSALMRNRGFTDVHRLEGGILAYGRTFADDGLWEGALYVLQDRVRVTFSDHPAVLGSCETCGAPTYAHRDCVAPLCRGWALLCNACADFALCAAHRN</sequence>